<feature type="compositionally biased region" description="Pro residues" evidence="1">
    <location>
        <begin position="587"/>
        <end position="609"/>
    </location>
</feature>
<keyword evidence="3" id="KW-1185">Reference proteome</keyword>
<feature type="region of interest" description="Disordered" evidence="1">
    <location>
        <begin position="210"/>
        <end position="261"/>
    </location>
</feature>
<feature type="compositionally biased region" description="Gly residues" evidence="1">
    <location>
        <begin position="747"/>
        <end position="766"/>
    </location>
</feature>
<feature type="compositionally biased region" description="Basic and acidic residues" evidence="1">
    <location>
        <begin position="210"/>
        <end position="223"/>
    </location>
</feature>
<dbReference type="Pfam" id="PF11957">
    <property type="entry name" value="efThoc1"/>
    <property type="match status" value="1"/>
</dbReference>
<feature type="compositionally biased region" description="Low complexity" evidence="1">
    <location>
        <begin position="778"/>
        <end position="793"/>
    </location>
</feature>
<feature type="compositionally biased region" description="Basic and acidic residues" evidence="1">
    <location>
        <begin position="810"/>
        <end position="825"/>
    </location>
</feature>
<proteinExistence type="predicted"/>
<accession>A0A4Y7PVG6</accession>
<evidence type="ECO:0000256" key="1">
    <source>
        <dbReference type="SAM" id="MobiDB-lite"/>
    </source>
</evidence>
<dbReference type="VEuPathDB" id="FungiDB:BD410DRAFT_774040"/>
<dbReference type="GO" id="GO:0006406">
    <property type="term" value="P:mRNA export from nucleus"/>
    <property type="evidence" value="ECO:0007669"/>
    <property type="project" value="TreeGrafter"/>
</dbReference>
<dbReference type="Proteomes" id="UP000294933">
    <property type="component" value="Unassembled WGS sequence"/>
</dbReference>
<name>A0A4Y7PVG6_9AGAM</name>
<evidence type="ECO:0000313" key="3">
    <source>
        <dbReference type="Proteomes" id="UP000294933"/>
    </source>
</evidence>
<reference evidence="2 3" key="1">
    <citation type="submission" date="2018-06" db="EMBL/GenBank/DDBJ databases">
        <title>A transcriptomic atlas of mushroom development highlights an independent origin of complex multicellularity.</title>
        <authorList>
            <consortium name="DOE Joint Genome Institute"/>
            <person name="Krizsan K."/>
            <person name="Almasi E."/>
            <person name="Merenyi Z."/>
            <person name="Sahu N."/>
            <person name="Viragh M."/>
            <person name="Koszo T."/>
            <person name="Mondo S."/>
            <person name="Kiss B."/>
            <person name="Balint B."/>
            <person name="Kues U."/>
            <person name="Barry K."/>
            <person name="Hegedus J.C."/>
            <person name="Henrissat B."/>
            <person name="Johnson J."/>
            <person name="Lipzen A."/>
            <person name="Ohm R."/>
            <person name="Nagy I."/>
            <person name="Pangilinan J."/>
            <person name="Yan J."/>
            <person name="Xiong Y."/>
            <person name="Grigoriev I.V."/>
            <person name="Hibbett D.S."/>
            <person name="Nagy L.G."/>
        </authorList>
    </citation>
    <scope>NUCLEOTIDE SEQUENCE [LARGE SCALE GENOMIC DNA]</scope>
    <source>
        <strain evidence="2 3">SZMC22713</strain>
    </source>
</reference>
<dbReference type="InterPro" id="IPR021861">
    <property type="entry name" value="THO_THOC1"/>
</dbReference>
<dbReference type="AlphaFoldDB" id="A0A4Y7PVG6"/>
<evidence type="ECO:0008006" key="4">
    <source>
        <dbReference type="Google" id="ProtNLM"/>
    </source>
</evidence>
<organism evidence="2 3">
    <name type="scientific">Rickenella mellea</name>
    <dbReference type="NCBI Taxonomy" id="50990"/>
    <lineage>
        <taxon>Eukaryota</taxon>
        <taxon>Fungi</taxon>
        <taxon>Dikarya</taxon>
        <taxon>Basidiomycota</taxon>
        <taxon>Agaricomycotina</taxon>
        <taxon>Agaricomycetes</taxon>
        <taxon>Hymenochaetales</taxon>
        <taxon>Rickenellaceae</taxon>
        <taxon>Rickenella</taxon>
    </lineage>
</organism>
<evidence type="ECO:0000313" key="2">
    <source>
        <dbReference type="EMBL" id="TDL19394.1"/>
    </source>
</evidence>
<dbReference type="PANTHER" id="PTHR13265">
    <property type="entry name" value="THO COMPLEX SUBUNIT 1"/>
    <property type="match status" value="1"/>
</dbReference>
<dbReference type="GO" id="GO:0000445">
    <property type="term" value="C:THO complex part of transcription export complex"/>
    <property type="evidence" value="ECO:0007669"/>
    <property type="project" value="TreeGrafter"/>
</dbReference>
<feature type="compositionally biased region" description="Low complexity" evidence="1">
    <location>
        <begin position="610"/>
        <end position="623"/>
    </location>
</feature>
<dbReference type="EMBL" id="ML170197">
    <property type="protein sequence ID" value="TDL19394.1"/>
    <property type="molecule type" value="Genomic_DNA"/>
</dbReference>
<gene>
    <name evidence="2" type="ORF">BD410DRAFT_774040</name>
</gene>
<dbReference type="STRING" id="50990.A0A4Y7PVG6"/>
<protein>
    <recommendedName>
        <fullName evidence="4">THO complex subunit 1 transcription elongation factor-domain-containing protein</fullName>
    </recommendedName>
</protein>
<feature type="compositionally biased region" description="Low complexity" evidence="1">
    <location>
        <begin position="542"/>
        <end position="559"/>
    </location>
</feature>
<dbReference type="OrthoDB" id="9402762at2759"/>
<dbReference type="PANTHER" id="PTHR13265:SF0">
    <property type="entry name" value="HPR1"/>
    <property type="match status" value="1"/>
</dbReference>
<sequence length="832" mass="90057">MFALSPCLDNLLSRLPPRPISKVDLDSLVETALKESQDKASTDFRKSQWEFVLKNEVFRLAATEGSALKDPNTRYYGEMQDRLDVILTFTEHDACEQTFPFTVLQDLLETQTIASCSHIFSWIEERSERLTEGMVPQKGKALVLLRTLNDLLRRLSKTGKTTIFCGRILTFLSGVFPLGERSGVNLRGEYGPQWEGVTYKRDVKELKAKEEQMEVDGTQEKSQDAMQVDDPSAETKSGDAPAEKKEGKSPPTKPAADKTEEEKRQDFFYTFWSLQLPFSRPPLFSQASTLPSFKSAVNAVMPVIKEATVKERAMMGSKAVVGTLKRKREEPATLPSDDASRNYFFAKFLTSPELLELELSDTVFRRQFLFQLLILLNHLLQFTKSAKAKWTTNRNRSLQMDFTLEPADAKWAQETVGKAFEELKATSPNGRAFAETVQTILEREKNWVRWKNDLCSPFDKEPLSVSLEESTAPLRQKMREPPAEWPHKLGSEALTEIWEMGYRDIHDLQAPFLPGEVKDFVKDVEKENARIAFRKQQLAKQAQKLNEARARAAASKANSPAPPPAAAGSTPPILPPTPAASTTPAPASTPTPASAPAPPSTPVRTPVPAPASAASPLHPSLPAKPGSAPVVEARPVTPGTKPSPAPATVPAPAIVAPVPTPAVAAPPVAIQVPPPSVSVPVIVSPPEPTDPVIAQAEENKHRISWLALRTARDDYLHHFGKIGNGDIVLLAQEIEKEKEREKRGESAGIGGDGATGGDGVSGGDIAMGGDSAMGVDSATGAGAGAERGASPTGSGEGAGEGKEMAGAGGGREDVKMDVEEVKPLPKEGAATV</sequence>
<feature type="region of interest" description="Disordered" evidence="1">
    <location>
        <begin position="542"/>
        <end position="646"/>
    </location>
</feature>
<feature type="region of interest" description="Disordered" evidence="1">
    <location>
        <begin position="738"/>
        <end position="832"/>
    </location>
</feature>